<dbReference type="EMBL" id="VOOS01000001">
    <property type="protein sequence ID" value="TXB66732.1"/>
    <property type="molecule type" value="Genomic_DNA"/>
</dbReference>
<dbReference type="Proteomes" id="UP000321721">
    <property type="component" value="Unassembled WGS sequence"/>
</dbReference>
<name>A0A5C6RZD2_9FLAO</name>
<gene>
    <name evidence="1" type="ORF">FRY74_00685</name>
</gene>
<evidence type="ECO:0000313" key="2">
    <source>
        <dbReference type="Proteomes" id="UP000321721"/>
    </source>
</evidence>
<dbReference type="AlphaFoldDB" id="A0A5C6RZD2"/>
<keyword evidence="2" id="KW-1185">Reference proteome</keyword>
<sequence>MNRKITFLLLLLFVGQISWACDLCSFYIGIQPNDFKSSFGIRYRYRLFEDKYTFNSSTNTISNKSSQRLANNNLASINHIDESYLGTEKKDIFYKEQYNSYDFLLNIALGKRFNLLISNSFSDNYVYKNDSLIDNISGVGDMQLLLNYRLFYSKVSNDSLAKNRFLHRLTIGAGIELPTGSYNKNSTKSYETTITGNTILGQPLMVLDPHLQPGTGSLNYLFFLEYLVQFNQLGWNSNISYKLTTKNKNGFQFANRSNFNTSLFYMAKIKPDFILMPNAGLSYEYSERDTQNEIEEVDSGGEALFATPGFKLLVKNIAFDFNYYHPIHDYLYGNQPSNKARIIGQLTYNF</sequence>
<protein>
    <recommendedName>
        <fullName evidence="3">Transporter</fullName>
    </recommendedName>
</protein>
<dbReference type="RefSeq" id="WP_147097629.1">
    <property type="nucleotide sequence ID" value="NZ_VOOS01000001.1"/>
</dbReference>
<reference evidence="1 2" key="1">
    <citation type="submission" date="2019-08" db="EMBL/GenBank/DDBJ databases">
        <title>Genome of Vicingus serpentipes NCIMB 15042.</title>
        <authorList>
            <person name="Bowman J.P."/>
        </authorList>
    </citation>
    <scope>NUCLEOTIDE SEQUENCE [LARGE SCALE GENOMIC DNA]</scope>
    <source>
        <strain evidence="1 2">NCIMB 15042</strain>
    </source>
</reference>
<evidence type="ECO:0008006" key="3">
    <source>
        <dbReference type="Google" id="ProtNLM"/>
    </source>
</evidence>
<accession>A0A5C6RZD2</accession>
<dbReference type="OrthoDB" id="1405967at2"/>
<organism evidence="1 2">
    <name type="scientific">Vicingus serpentipes</name>
    <dbReference type="NCBI Taxonomy" id="1926625"/>
    <lineage>
        <taxon>Bacteria</taxon>
        <taxon>Pseudomonadati</taxon>
        <taxon>Bacteroidota</taxon>
        <taxon>Flavobacteriia</taxon>
        <taxon>Flavobacteriales</taxon>
        <taxon>Vicingaceae</taxon>
        <taxon>Vicingus</taxon>
    </lineage>
</organism>
<proteinExistence type="predicted"/>
<comment type="caution">
    <text evidence="1">The sequence shown here is derived from an EMBL/GenBank/DDBJ whole genome shotgun (WGS) entry which is preliminary data.</text>
</comment>
<evidence type="ECO:0000313" key="1">
    <source>
        <dbReference type="EMBL" id="TXB66732.1"/>
    </source>
</evidence>